<evidence type="ECO:0000313" key="4">
    <source>
        <dbReference type="Proteomes" id="UP000655366"/>
    </source>
</evidence>
<proteinExistence type="predicted"/>
<evidence type="ECO:0000256" key="1">
    <source>
        <dbReference type="SAM" id="MobiDB-lite"/>
    </source>
</evidence>
<reference evidence="3 4" key="1">
    <citation type="submission" date="2020-11" db="EMBL/GenBank/DDBJ databases">
        <title>Arthrobacter antarcticus sp. nov., isolated from Antarctic Soil.</title>
        <authorList>
            <person name="Li J."/>
        </authorList>
    </citation>
    <scope>NUCLEOTIDE SEQUENCE [LARGE SCALE GENOMIC DNA]</scope>
    <source>
        <strain evidence="3 4">Z1-20</strain>
    </source>
</reference>
<evidence type="ECO:0000259" key="2">
    <source>
        <dbReference type="Pfam" id="PF13699"/>
    </source>
</evidence>
<feature type="region of interest" description="Disordered" evidence="1">
    <location>
        <begin position="279"/>
        <end position="305"/>
    </location>
</feature>
<organism evidence="3 4">
    <name type="scientific">Arthrobacter terrae</name>
    <dbReference type="NCBI Taxonomy" id="2935737"/>
    <lineage>
        <taxon>Bacteria</taxon>
        <taxon>Bacillati</taxon>
        <taxon>Actinomycetota</taxon>
        <taxon>Actinomycetes</taxon>
        <taxon>Micrococcales</taxon>
        <taxon>Micrococcaceae</taxon>
        <taxon>Arthrobacter</taxon>
    </lineage>
</organism>
<dbReference type="Proteomes" id="UP000655366">
    <property type="component" value="Unassembled WGS sequence"/>
</dbReference>
<name>A0A931G4I2_9MICC</name>
<dbReference type="EMBL" id="JADNYM010000003">
    <property type="protein sequence ID" value="MBG0738445.1"/>
    <property type="molecule type" value="Genomic_DNA"/>
</dbReference>
<accession>A0A931G4I2</accession>
<sequence>MTTPTPGALASEVAHVLTSAPAGPLPGNTTAGGARSALVHRGPGVDASLRSWQALGATVGQHVLLRTGAGSDVMRHELSHVLQNRGQDVDLSQGVTMGAPGAAAETSPTMLVNPGPQVIRRRIDNFEDPDDKARRLAAAAEARRAREAKTEAWRAQVVGQAGGDLRDVAGDLKLDIERSGLAVLGARSRALEKISAELPTGFAADWVAASMAAEILRNAMLQPDMELAADVQDLARDRLVAFYWGLVSWQIARYYRAVTAAQNAMLVWRMSQMPVAGTRFADRRTPPDASPPPRPTSEVSSRKAVVQRASKRQEWLVVLDGFERSATLMDDWTGELLGRKAPEVMALQQAVGLYGRQKELSTRRPDAIKIPAVFYPKEEETEEQGKKRAVAYPWFFYLFRSADTIDWVLEDLTADKRVNVHDQTMTEGLERYIRSVNHFEEKVDPPPELWQELNSKLRFPKGELHLTQPSKTVYILETTEPTSLSEYLGYAALAVGLIALTLGTAGMGTAAAVAVFGSSALGVAGTVAGLSEKEQHGMATSGDRAKAALFIAADIASALTLGLGKVAQGAARAGSLASTTARLVGRVFVPVAGATLALDAARLYVMTDQFVDQFNAVANQPGLTPDQRSIARTKIVLMGLATGVLSLWSMRTTVKDIRSLRTVTADELIPGTGAAAGTTSKVPFAVEAPATAGDVRLGKARLETEAVLDPTLSPGTIEVRLTRNKLGLVSEIGVAHGPMKKGMSPDLWARDLAHHHEVAKLAQGFSGLLGEIRELLARVGSTLTGRRRGPLELELDLAKLEGRIQDRLNRLASRGLAAQERKLYEKEVESFSNQIEGHRQAILRGDPRTGRIAQKGTPDGHPTAPVGYTYKYSTVRQRWDVVPDVAGGLRLRVEVDPGTGLPTGRFSNGQHVDDLHIVGLSVKDPVALAKLKELGYFHDPGTSTIRPAAGLDPTQVAAMTPLRVVDGKISFTPEVQLGRATLGDASFYHQFYGRKLNTEEMVALHPAAVNETEWVRATPAIARGGYETQLHRASQYGVDDYVRYHILGPGTGLERFRIFLAPEVANQFANHQIEGFIRSFVKGAKPGQKIFFNVKYATFSGSELRPFIDGMLTSGNQQILRLLARSGGRFERFLKSAQYEIKIVDAAGKETFYTASITVNLPSSGGFKGQAPVPIP</sequence>
<dbReference type="Pfam" id="PF13699">
    <property type="entry name" value="eCIS_core"/>
    <property type="match status" value="1"/>
</dbReference>
<evidence type="ECO:0000313" key="3">
    <source>
        <dbReference type="EMBL" id="MBG0738445.1"/>
    </source>
</evidence>
<comment type="caution">
    <text evidence="3">The sequence shown here is derived from an EMBL/GenBank/DDBJ whole genome shotgun (WGS) entry which is preliminary data.</text>
</comment>
<dbReference type="AlphaFoldDB" id="A0A931G4I2"/>
<dbReference type="InterPro" id="IPR025295">
    <property type="entry name" value="eCIS_core_dom"/>
</dbReference>
<dbReference type="RefSeq" id="WP_196395376.1">
    <property type="nucleotide sequence ID" value="NZ_JADNYM010000003.1"/>
</dbReference>
<protein>
    <submittedName>
        <fullName evidence="3">DUF4157 domain-containing protein</fullName>
    </submittedName>
</protein>
<gene>
    <name evidence="3" type="ORF">IV500_03250</name>
</gene>
<feature type="domain" description="eCIS core" evidence="2">
    <location>
        <begin position="38"/>
        <end position="87"/>
    </location>
</feature>
<keyword evidence="4" id="KW-1185">Reference proteome</keyword>